<keyword evidence="1" id="KW-1133">Transmembrane helix</keyword>
<sequence>MKKKITHYLILFAVAFVLQWIWYSYIKPRPGETLVDMLLTAVVFAVIVFLLDLLAKKKHN</sequence>
<dbReference type="EMBL" id="JAFBEV010000004">
    <property type="protein sequence ID" value="MBM7657165.1"/>
    <property type="molecule type" value="Genomic_DNA"/>
</dbReference>
<keyword evidence="1" id="KW-0472">Membrane</keyword>
<accession>A0ABS2Q6Y9</accession>
<keyword evidence="1" id="KW-0812">Transmembrane</keyword>
<feature type="transmembrane region" description="Helical" evidence="1">
    <location>
        <begin position="7"/>
        <end position="25"/>
    </location>
</feature>
<proteinExistence type="predicted"/>
<name>A0ABS2Q6Y9_9BACL</name>
<reference evidence="2 3" key="1">
    <citation type="submission" date="2021-01" db="EMBL/GenBank/DDBJ databases">
        <title>Genomic Encyclopedia of Type Strains, Phase IV (KMG-IV): sequencing the most valuable type-strain genomes for metagenomic binning, comparative biology and taxonomic classification.</title>
        <authorList>
            <person name="Goeker M."/>
        </authorList>
    </citation>
    <scope>NUCLEOTIDE SEQUENCE [LARGE SCALE GENOMIC DNA]</scope>
    <source>
        <strain evidence="2 3">DSM 100968</strain>
    </source>
</reference>
<keyword evidence="3" id="KW-1185">Reference proteome</keyword>
<gene>
    <name evidence="2" type="ORF">JOC27_000606</name>
</gene>
<protein>
    <submittedName>
        <fullName evidence="2">RsiW-degrading membrane proteinase PrsW (M82 family)</fullName>
    </submittedName>
</protein>
<evidence type="ECO:0000313" key="2">
    <source>
        <dbReference type="EMBL" id="MBM7657165.1"/>
    </source>
</evidence>
<comment type="caution">
    <text evidence="2">The sequence shown here is derived from an EMBL/GenBank/DDBJ whole genome shotgun (WGS) entry which is preliminary data.</text>
</comment>
<evidence type="ECO:0000256" key="1">
    <source>
        <dbReference type="SAM" id="Phobius"/>
    </source>
</evidence>
<dbReference type="RefSeq" id="WP_205005520.1">
    <property type="nucleotide sequence ID" value="NZ_CBCRXA010000015.1"/>
</dbReference>
<feature type="transmembrane region" description="Helical" evidence="1">
    <location>
        <begin position="37"/>
        <end position="55"/>
    </location>
</feature>
<evidence type="ECO:0000313" key="3">
    <source>
        <dbReference type="Proteomes" id="UP000823201"/>
    </source>
</evidence>
<dbReference type="Proteomes" id="UP000823201">
    <property type="component" value="Unassembled WGS sequence"/>
</dbReference>
<organism evidence="2 3">
    <name type="scientific">Sporolactobacillus spathodeae</name>
    <dbReference type="NCBI Taxonomy" id="1465502"/>
    <lineage>
        <taxon>Bacteria</taxon>
        <taxon>Bacillati</taxon>
        <taxon>Bacillota</taxon>
        <taxon>Bacilli</taxon>
        <taxon>Bacillales</taxon>
        <taxon>Sporolactobacillaceae</taxon>
        <taxon>Sporolactobacillus</taxon>
    </lineage>
</organism>